<evidence type="ECO:0000256" key="4">
    <source>
        <dbReference type="ARBA" id="ARBA00022840"/>
    </source>
</evidence>
<dbReference type="SMART" id="SM00382">
    <property type="entry name" value="AAA"/>
    <property type="match status" value="1"/>
</dbReference>
<evidence type="ECO:0000256" key="6">
    <source>
        <dbReference type="ARBA" id="ARBA00023136"/>
    </source>
</evidence>
<dbReference type="PANTHER" id="PTHR24221:SF654">
    <property type="entry name" value="ATP-BINDING CASSETTE SUB-FAMILY B MEMBER 6"/>
    <property type="match status" value="1"/>
</dbReference>
<dbReference type="InterPro" id="IPR011527">
    <property type="entry name" value="ABC1_TM_dom"/>
</dbReference>
<name>A0ABV8GPZ1_9ACTN</name>
<dbReference type="InterPro" id="IPR027417">
    <property type="entry name" value="P-loop_NTPase"/>
</dbReference>
<dbReference type="PROSITE" id="PS50929">
    <property type="entry name" value="ABC_TM1F"/>
    <property type="match status" value="1"/>
</dbReference>
<keyword evidence="3" id="KW-0547">Nucleotide-binding</keyword>
<dbReference type="InterPro" id="IPR039421">
    <property type="entry name" value="Type_1_exporter"/>
</dbReference>
<dbReference type="InterPro" id="IPR003439">
    <property type="entry name" value="ABC_transporter-like_ATP-bd"/>
</dbReference>
<feature type="transmembrane region" description="Helical" evidence="7">
    <location>
        <begin position="67"/>
        <end position="88"/>
    </location>
</feature>
<evidence type="ECO:0000256" key="3">
    <source>
        <dbReference type="ARBA" id="ARBA00022741"/>
    </source>
</evidence>
<keyword evidence="5 7" id="KW-1133">Transmembrane helix</keyword>
<evidence type="ECO:0000259" key="8">
    <source>
        <dbReference type="PROSITE" id="PS50893"/>
    </source>
</evidence>
<proteinExistence type="predicted"/>
<comment type="subcellular location">
    <subcellularLocation>
        <location evidence="1">Cell membrane</location>
        <topology evidence="1">Multi-pass membrane protein</topology>
    </subcellularLocation>
</comment>
<keyword evidence="6 7" id="KW-0472">Membrane</keyword>
<evidence type="ECO:0000313" key="11">
    <source>
        <dbReference type="Proteomes" id="UP001595851"/>
    </source>
</evidence>
<keyword evidence="11" id="KW-1185">Reference proteome</keyword>
<evidence type="ECO:0000256" key="5">
    <source>
        <dbReference type="ARBA" id="ARBA00022989"/>
    </source>
</evidence>
<dbReference type="InterPro" id="IPR036640">
    <property type="entry name" value="ABC1_TM_sf"/>
</dbReference>
<dbReference type="Gene3D" id="3.40.50.300">
    <property type="entry name" value="P-loop containing nucleotide triphosphate hydrolases"/>
    <property type="match status" value="1"/>
</dbReference>
<evidence type="ECO:0000256" key="2">
    <source>
        <dbReference type="ARBA" id="ARBA00022692"/>
    </source>
</evidence>
<protein>
    <submittedName>
        <fullName evidence="10">ABC transporter ATP-binding protein</fullName>
    </submittedName>
</protein>
<gene>
    <name evidence="10" type="ORF">ACFOY2_47820</name>
</gene>
<dbReference type="Gene3D" id="1.20.1560.10">
    <property type="entry name" value="ABC transporter type 1, transmembrane domain"/>
    <property type="match status" value="1"/>
</dbReference>
<feature type="transmembrane region" description="Helical" evidence="7">
    <location>
        <begin position="164"/>
        <end position="185"/>
    </location>
</feature>
<dbReference type="PANTHER" id="PTHR24221">
    <property type="entry name" value="ATP-BINDING CASSETTE SUB-FAMILY B"/>
    <property type="match status" value="1"/>
</dbReference>
<dbReference type="EMBL" id="JBHSBI010000039">
    <property type="protein sequence ID" value="MFC4014995.1"/>
    <property type="molecule type" value="Genomic_DNA"/>
</dbReference>
<reference evidence="11" key="1">
    <citation type="journal article" date="2019" name="Int. J. Syst. Evol. Microbiol.">
        <title>The Global Catalogue of Microorganisms (GCM) 10K type strain sequencing project: providing services to taxonomists for standard genome sequencing and annotation.</title>
        <authorList>
            <consortium name="The Broad Institute Genomics Platform"/>
            <consortium name="The Broad Institute Genome Sequencing Center for Infectious Disease"/>
            <person name="Wu L."/>
            <person name="Ma J."/>
        </authorList>
    </citation>
    <scope>NUCLEOTIDE SEQUENCE [LARGE SCALE GENOMIC DNA]</scope>
    <source>
        <strain evidence="11">TBRC 1276</strain>
    </source>
</reference>
<feature type="transmembrane region" description="Helical" evidence="7">
    <location>
        <begin position="30"/>
        <end position="55"/>
    </location>
</feature>
<accession>A0ABV8GPZ1</accession>
<keyword evidence="2 7" id="KW-0812">Transmembrane</keyword>
<organism evidence="10 11">
    <name type="scientific">Nonomuraea purpurea</name>
    <dbReference type="NCBI Taxonomy" id="1849276"/>
    <lineage>
        <taxon>Bacteria</taxon>
        <taxon>Bacillati</taxon>
        <taxon>Actinomycetota</taxon>
        <taxon>Actinomycetes</taxon>
        <taxon>Streptosporangiales</taxon>
        <taxon>Streptosporangiaceae</taxon>
        <taxon>Nonomuraea</taxon>
    </lineage>
</organism>
<evidence type="ECO:0000259" key="9">
    <source>
        <dbReference type="PROSITE" id="PS50929"/>
    </source>
</evidence>
<dbReference type="SUPFAM" id="SSF90123">
    <property type="entry name" value="ABC transporter transmembrane region"/>
    <property type="match status" value="1"/>
</dbReference>
<dbReference type="PROSITE" id="PS00211">
    <property type="entry name" value="ABC_TRANSPORTER_1"/>
    <property type="match status" value="1"/>
</dbReference>
<dbReference type="Proteomes" id="UP001595851">
    <property type="component" value="Unassembled WGS sequence"/>
</dbReference>
<comment type="caution">
    <text evidence="10">The sequence shown here is derived from an EMBL/GenBank/DDBJ whole genome shotgun (WGS) entry which is preliminary data.</text>
</comment>
<dbReference type="SUPFAM" id="SSF52540">
    <property type="entry name" value="P-loop containing nucleoside triphosphate hydrolases"/>
    <property type="match status" value="1"/>
</dbReference>
<evidence type="ECO:0000256" key="7">
    <source>
        <dbReference type="SAM" id="Phobius"/>
    </source>
</evidence>
<keyword evidence="4 10" id="KW-0067">ATP-binding</keyword>
<sequence>MSAAELPARVLVAHAGRAAVLAWRAAPGMVAVQAVGAVVAGIAPVATAWLTKLAFDRLTGTPADGGLLVIALGLAATTLVIAVLPQIAQYAQNELLRAVTLRSQAALYDALHRLPGLARFEDPGFRDRLQLAEQSGRQAPAQMVISGLGCARALFTMVGFAGSLIAIAPWMAAVLALAAVPAVWAELTISRTRARLARNTIQSIRRESFYAELLSGLRAAQEVRLFGLGRFLRGRMLGELTSVHDATRRLDLRELRVQGVPALLGAVVVAAGLVWAIHAAGQGRLGVGDIAVFVAAVGGCQSALSELVRTMALAHQGLLLYDHYRAVVTSPPDLVVPERAEAVPALRTGIELRDVWFRYGPDKPWVLRGVDLTIPAGRTVALVGLNGAGKSTLVKLLCRFYDPGSGSLTWDGADYRDLRIEELRGRLATVFQDFMHYELTARENIGLGDLTALDDPARLTAAARAVRLHDTLACLPKGYDTLLTRTFLDQRDGENPETGVLLSGGQWQRIALARALLRHERDLMILDEPSSGLDAEAEHEIHQRLRELRAGRTSVLISHRLSAVREADVIVVLSEGRIVERGSHDELMAADGHYARLFRIQAGGYRTAEAPA</sequence>
<feature type="domain" description="ABC transmembrane type-1" evidence="9">
    <location>
        <begin position="34"/>
        <end position="316"/>
    </location>
</feature>
<feature type="transmembrane region" description="Helical" evidence="7">
    <location>
        <begin position="259"/>
        <end position="278"/>
    </location>
</feature>
<dbReference type="Pfam" id="PF00005">
    <property type="entry name" value="ABC_tran"/>
    <property type="match status" value="1"/>
</dbReference>
<feature type="domain" description="ABC transporter" evidence="8">
    <location>
        <begin position="350"/>
        <end position="600"/>
    </location>
</feature>
<evidence type="ECO:0000256" key="1">
    <source>
        <dbReference type="ARBA" id="ARBA00004651"/>
    </source>
</evidence>
<dbReference type="InterPro" id="IPR003593">
    <property type="entry name" value="AAA+_ATPase"/>
</dbReference>
<dbReference type="InterPro" id="IPR017871">
    <property type="entry name" value="ABC_transporter-like_CS"/>
</dbReference>
<dbReference type="RefSeq" id="WP_379534814.1">
    <property type="nucleotide sequence ID" value="NZ_JBHSBI010000039.1"/>
</dbReference>
<dbReference type="GO" id="GO:0005524">
    <property type="term" value="F:ATP binding"/>
    <property type="evidence" value="ECO:0007669"/>
    <property type="project" value="UniProtKB-KW"/>
</dbReference>
<evidence type="ECO:0000313" key="10">
    <source>
        <dbReference type="EMBL" id="MFC4014995.1"/>
    </source>
</evidence>
<dbReference type="PROSITE" id="PS50893">
    <property type="entry name" value="ABC_TRANSPORTER_2"/>
    <property type="match status" value="1"/>
</dbReference>